<name>A0AAF1BHR7_9TREE</name>
<dbReference type="AlphaFoldDB" id="A0AAF1BHR7"/>
<dbReference type="EMBL" id="CP086716">
    <property type="protein sequence ID" value="WOO81416.1"/>
    <property type="molecule type" value="Genomic_DNA"/>
</dbReference>
<organism evidence="2 3">
    <name type="scientific">Vanrija pseudolonga</name>
    <dbReference type="NCBI Taxonomy" id="143232"/>
    <lineage>
        <taxon>Eukaryota</taxon>
        <taxon>Fungi</taxon>
        <taxon>Dikarya</taxon>
        <taxon>Basidiomycota</taxon>
        <taxon>Agaricomycotina</taxon>
        <taxon>Tremellomycetes</taxon>
        <taxon>Trichosporonales</taxon>
        <taxon>Trichosporonaceae</taxon>
        <taxon>Vanrija</taxon>
    </lineage>
</organism>
<feature type="compositionally biased region" description="Basic residues" evidence="1">
    <location>
        <begin position="230"/>
        <end position="245"/>
    </location>
</feature>
<evidence type="ECO:0000313" key="3">
    <source>
        <dbReference type="Proteomes" id="UP000827549"/>
    </source>
</evidence>
<protein>
    <submittedName>
        <fullName evidence="2">Uncharacterized protein</fullName>
    </submittedName>
</protein>
<keyword evidence="3" id="KW-1185">Reference proteome</keyword>
<reference evidence="2" key="1">
    <citation type="submission" date="2023-10" db="EMBL/GenBank/DDBJ databases">
        <authorList>
            <person name="Noh H."/>
        </authorList>
    </citation>
    <scope>NUCLEOTIDE SEQUENCE</scope>
    <source>
        <strain evidence="2">DUCC4014</strain>
    </source>
</reference>
<feature type="region of interest" description="Disordered" evidence="1">
    <location>
        <begin position="1"/>
        <end position="71"/>
    </location>
</feature>
<gene>
    <name evidence="2" type="ORF">LOC62_03G004940</name>
</gene>
<accession>A0AAF1BHR7</accession>
<proteinExistence type="predicted"/>
<dbReference type="RefSeq" id="XP_062627448.1">
    <property type="nucleotide sequence ID" value="XM_062771464.1"/>
</dbReference>
<feature type="region of interest" description="Disordered" evidence="1">
    <location>
        <begin position="222"/>
        <end position="253"/>
    </location>
</feature>
<evidence type="ECO:0000313" key="2">
    <source>
        <dbReference type="EMBL" id="WOO81416.1"/>
    </source>
</evidence>
<evidence type="ECO:0000256" key="1">
    <source>
        <dbReference type="SAM" id="MobiDB-lite"/>
    </source>
</evidence>
<dbReference type="GeneID" id="87808171"/>
<feature type="compositionally biased region" description="Low complexity" evidence="1">
    <location>
        <begin position="1"/>
        <end position="22"/>
    </location>
</feature>
<sequence>MTKAATAAGASTPAQASPSTVLSPPPPPPAVPRTRKHQTQVPPGRLAAKQRFVPPKAIGKVDSRNPTRQEAVPTLRHPLVPLALEATSTAGMTANRISHVGSHFVNRLFANLNAARTCPDSGPATSNTVRGIPSLAFTGFHEDIYSTSNEDLQVALRWWIWRMHTALQLGSGEAWSAQGGGLGLLGPDMTTWPPVVACKQVATGIFCITTLEPPRLTILPADEQTDSKAAAKKAPKAARRAKSNRKSSAPTEPVKPLTELIAVKYLTIGITGEVIACSRTHTVPEAGQEYADQLIEDCPVRPDWHAFISARKLPAPSESPTPQPLITLVKTKDANDAPHGISKAWRTRMETANQANGASDPEALDVAARVVLASCVLNSFSGEKLSTMQMDAEWLGNAVVLDHSARKRVDLYLPEPLQILSVHLPPPPCHPAIAIAHRSSGRSDYVLRETGQVIGDEDCGVAELWQGILGCDYKGAEKDVGDFWENWQDRIIDNEEDCRVVEDDQGGGPRDGQEKDGARIGRKIRCWRKSDARGDGRGKYDCEYEIRQPRR</sequence>
<dbReference type="Proteomes" id="UP000827549">
    <property type="component" value="Chromosome 3"/>
</dbReference>